<proteinExistence type="predicted"/>
<dbReference type="InterPro" id="IPR013822">
    <property type="entry name" value="Signal_recog_particl_SRP54_hlx"/>
</dbReference>
<dbReference type="InterPro" id="IPR036225">
    <property type="entry name" value="SRP/SRP_N"/>
</dbReference>
<feature type="domain" description="Signal recognition particle SRP54 helical bundle" evidence="1">
    <location>
        <begin position="2"/>
        <end position="24"/>
    </location>
</feature>
<name>A0A7Z0MMV5_9GAMM</name>
<dbReference type="GO" id="GO:0005525">
    <property type="term" value="F:GTP binding"/>
    <property type="evidence" value="ECO:0007669"/>
    <property type="project" value="InterPro"/>
</dbReference>
<dbReference type="EMBL" id="JACCHS010000021">
    <property type="protein sequence ID" value="NYT46621.1"/>
    <property type="molecule type" value="Genomic_DNA"/>
</dbReference>
<dbReference type="Gene3D" id="1.20.120.140">
    <property type="entry name" value="Signal recognition particle SRP54, nucleotide-binding domain"/>
    <property type="match status" value="1"/>
</dbReference>
<dbReference type="InterPro" id="IPR042101">
    <property type="entry name" value="SRP54_N_sf"/>
</dbReference>
<dbReference type="Pfam" id="PF02881">
    <property type="entry name" value="SRP54_N"/>
    <property type="match status" value="1"/>
</dbReference>
<evidence type="ECO:0000313" key="3">
    <source>
        <dbReference type="Proteomes" id="UP000537890"/>
    </source>
</evidence>
<reference evidence="2 3" key="1">
    <citation type="submission" date="2020-05" db="EMBL/GenBank/DDBJ databases">
        <title>Horizontal transmission and recombination maintain forever young bacterial symbiont genomes.</title>
        <authorList>
            <person name="Russell S.L."/>
            <person name="Pepper-Tunick E."/>
            <person name="Svedberg J."/>
            <person name="Byrne A."/>
            <person name="Ruelas Castillo J."/>
            <person name="Vollmers C."/>
            <person name="Beinart R.A."/>
            <person name="Corbett-Detig R."/>
        </authorList>
    </citation>
    <scope>NUCLEOTIDE SEQUENCE [LARGE SCALE GENOMIC DNA]</scope>
    <source>
        <strain evidence="2">4727-3</strain>
    </source>
</reference>
<dbReference type="SUPFAM" id="SSF47364">
    <property type="entry name" value="Domain of the SRP/SRP receptor G-proteins"/>
    <property type="match status" value="1"/>
</dbReference>
<protein>
    <submittedName>
        <fullName evidence="2">Signal recognition particle receptor subunit alpha</fullName>
    </submittedName>
</protein>
<evidence type="ECO:0000259" key="1">
    <source>
        <dbReference type="Pfam" id="PF02881"/>
    </source>
</evidence>
<accession>A0A7Z0MMV5</accession>
<sequence length="33" mass="3469">MLEADVALPVVTAFIDKVKERALGGGPTFPGRL</sequence>
<comment type="caution">
    <text evidence="2">The sequence shown here is derived from an EMBL/GenBank/DDBJ whole genome shotgun (WGS) entry which is preliminary data.</text>
</comment>
<organism evidence="2 3">
    <name type="scientific">Candidatus Methanofishera endochildressiae</name>
    <dbReference type="NCBI Taxonomy" id="2738884"/>
    <lineage>
        <taxon>Bacteria</taxon>
        <taxon>Pseudomonadati</taxon>
        <taxon>Pseudomonadota</taxon>
        <taxon>Gammaproteobacteria</taxon>
        <taxon>Candidatus Methanofishera</taxon>
    </lineage>
</organism>
<dbReference type="AlphaFoldDB" id="A0A7Z0MMV5"/>
<dbReference type="GO" id="GO:0006614">
    <property type="term" value="P:SRP-dependent cotranslational protein targeting to membrane"/>
    <property type="evidence" value="ECO:0007669"/>
    <property type="project" value="InterPro"/>
</dbReference>
<dbReference type="Proteomes" id="UP000537890">
    <property type="component" value="Unassembled WGS sequence"/>
</dbReference>
<keyword evidence="2" id="KW-0675">Receptor</keyword>
<evidence type="ECO:0000313" key="2">
    <source>
        <dbReference type="EMBL" id="NYT46621.1"/>
    </source>
</evidence>
<gene>
    <name evidence="2" type="ORF">H0A75_02015</name>
</gene>